<evidence type="ECO:0000256" key="3">
    <source>
        <dbReference type="ARBA" id="ARBA00022676"/>
    </source>
</evidence>
<dbReference type="GO" id="GO:0071972">
    <property type="term" value="F:peptidoglycan L,D-transpeptidase activity"/>
    <property type="evidence" value="ECO:0007669"/>
    <property type="project" value="TreeGrafter"/>
</dbReference>
<evidence type="ECO:0000256" key="1">
    <source>
        <dbReference type="ARBA" id="ARBA00004752"/>
    </source>
</evidence>
<feature type="active site" description="Nucleophile" evidence="9">
    <location>
        <position position="156"/>
    </location>
</feature>
<name>A0A6C2D0V9_9RHOO</name>
<sequence length="181" mass="20094">MWRAFVSFFCCPAQTTGRRVRIVQICIDIPSQILTLIADDGACIRRYRVSTAKNGPGEEAGSYRTPRGKHLIRARIGAGEPLGAAFRGRRPTGEVWTPELSAAAPERDWILTRILWLSGMEPGRNRLGNVDSMRRYIYIHGTPDTEPMGVPLSIGCIRMRNRDVAELFDLVPAGTPVEICA</sequence>
<dbReference type="SUPFAM" id="SSF141523">
    <property type="entry name" value="L,D-transpeptidase catalytic domain-like"/>
    <property type="match status" value="1"/>
</dbReference>
<evidence type="ECO:0000256" key="9">
    <source>
        <dbReference type="PROSITE-ProRule" id="PRU01373"/>
    </source>
</evidence>
<dbReference type="PROSITE" id="PS52029">
    <property type="entry name" value="LD_TPASE"/>
    <property type="match status" value="1"/>
</dbReference>
<dbReference type="OrthoDB" id="9787225at2"/>
<evidence type="ECO:0000259" key="10">
    <source>
        <dbReference type="PROSITE" id="PS52029"/>
    </source>
</evidence>
<dbReference type="PANTHER" id="PTHR30582:SF24">
    <property type="entry name" value="L,D-TRANSPEPTIDASE ERFK_SRFK-RELATED"/>
    <property type="match status" value="1"/>
</dbReference>
<dbReference type="InterPro" id="IPR050979">
    <property type="entry name" value="LD-transpeptidase"/>
</dbReference>
<dbReference type="Gene3D" id="2.40.440.10">
    <property type="entry name" value="L,D-transpeptidase catalytic domain-like"/>
    <property type="match status" value="1"/>
</dbReference>
<comment type="similarity">
    <text evidence="2">Belongs to the YkuD family.</text>
</comment>
<comment type="caution">
    <text evidence="11">The sequence shown here is derived from an EMBL/GenBank/DDBJ whole genome shotgun (WGS) entry which is preliminary data.</text>
</comment>
<proteinExistence type="inferred from homology"/>
<comment type="pathway">
    <text evidence="1 9">Cell wall biogenesis; peptidoglycan biosynthesis.</text>
</comment>
<dbReference type="Proteomes" id="UP000389128">
    <property type="component" value="Unassembled WGS sequence"/>
</dbReference>
<organism evidence="11 12">
    <name type="scientific">Zoogloea oleivorans</name>
    <dbReference type="NCBI Taxonomy" id="1552750"/>
    <lineage>
        <taxon>Bacteria</taxon>
        <taxon>Pseudomonadati</taxon>
        <taxon>Pseudomonadota</taxon>
        <taxon>Betaproteobacteria</taxon>
        <taxon>Rhodocyclales</taxon>
        <taxon>Zoogloeaceae</taxon>
        <taxon>Zoogloea</taxon>
    </lineage>
</organism>
<keyword evidence="5" id="KW-0378">Hydrolase</keyword>
<keyword evidence="12" id="KW-1185">Reference proteome</keyword>
<keyword evidence="6 9" id="KW-0133">Cell shape</keyword>
<dbReference type="CDD" id="cd16913">
    <property type="entry name" value="YkuD_like"/>
    <property type="match status" value="1"/>
</dbReference>
<dbReference type="GO" id="GO:0018104">
    <property type="term" value="P:peptidoglycan-protein cross-linking"/>
    <property type="evidence" value="ECO:0007669"/>
    <property type="project" value="TreeGrafter"/>
</dbReference>
<keyword evidence="3" id="KW-0328">Glycosyltransferase</keyword>
<evidence type="ECO:0000256" key="7">
    <source>
        <dbReference type="ARBA" id="ARBA00022984"/>
    </source>
</evidence>
<dbReference type="GO" id="GO:0008360">
    <property type="term" value="P:regulation of cell shape"/>
    <property type="evidence" value="ECO:0007669"/>
    <property type="project" value="UniProtKB-UniRule"/>
</dbReference>
<dbReference type="GO" id="GO:0071555">
    <property type="term" value="P:cell wall organization"/>
    <property type="evidence" value="ECO:0007669"/>
    <property type="project" value="UniProtKB-UniRule"/>
</dbReference>
<dbReference type="UniPathway" id="UPA00219"/>
<feature type="domain" description="L,D-TPase catalytic" evidence="10">
    <location>
        <begin position="23"/>
        <end position="180"/>
    </location>
</feature>
<evidence type="ECO:0000256" key="4">
    <source>
        <dbReference type="ARBA" id="ARBA00022679"/>
    </source>
</evidence>
<evidence type="ECO:0000256" key="2">
    <source>
        <dbReference type="ARBA" id="ARBA00005992"/>
    </source>
</evidence>
<evidence type="ECO:0000313" key="12">
    <source>
        <dbReference type="Proteomes" id="UP000389128"/>
    </source>
</evidence>
<dbReference type="AlphaFoldDB" id="A0A6C2D0V9"/>
<evidence type="ECO:0000256" key="5">
    <source>
        <dbReference type="ARBA" id="ARBA00022801"/>
    </source>
</evidence>
<dbReference type="GO" id="GO:0005576">
    <property type="term" value="C:extracellular region"/>
    <property type="evidence" value="ECO:0007669"/>
    <property type="project" value="TreeGrafter"/>
</dbReference>
<feature type="active site" description="Proton donor/acceptor" evidence="9">
    <location>
        <position position="140"/>
    </location>
</feature>
<reference evidence="11 12" key="1">
    <citation type="submission" date="2019-01" db="EMBL/GenBank/DDBJ databases">
        <title>Zoogloea oleivorans genome sequencing and assembly.</title>
        <authorList>
            <person name="Tancsics A."/>
            <person name="Farkas M."/>
            <person name="Kriszt B."/>
            <person name="Maroti G."/>
            <person name="Horvath B."/>
        </authorList>
    </citation>
    <scope>NUCLEOTIDE SEQUENCE [LARGE SCALE GENOMIC DNA]</scope>
    <source>
        <strain evidence="11 12">Buc</strain>
    </source>
</reference>
<dbReference type="GO" id="GO:0016757">
    <property type="term" value="F:glycosyltransferase activity"/>
    <property type="evidence" value="ECO:0007669"/>
    <property type="project" value="UniProtKB-KW"/>
</dbReference>
<protein>
    <submittedName>
        <fullName evidence="11">L,D-transpeptidase</fullName>
    </submittedName>
</protein>
<evidence type="ECO:0000256" key="8">
    <source>
        <dbReference type="ARBA" id="ARBA00023316"/>
    </source>
</evidence>
<keyword evidence="7 9" id="KW-0573">Peptidoglycan synthesis</keyword>
<dbReference type="Pfam" id="PF03734">
    <property type="entry name" value="YkuD"/>
    <property type="match status" value="1"/>
</dbReference>
<gene>
    <name evidence="11" type="ORF">ETQ85_08565</name>
</gene>
<dbReference type="PANTHER" id="PTHR30582">
    <property type="entry name" value="L,D-TRANSPEPTIDASE"/>
    <property type="match status" value="1"/>
</dbReference>
<accession>A0A6C2D0V9</accession>
<evidence type="ECO:0000256" key="6">
    <source>
        <dbReference type="ARBA" id="ARBA00022960"/>
    </source>
</evidence>
<evidence type="ECO:0000313" key="11">
    <source>
        <dbReference type="EMBL" id="TYC59611.1"/>
    </source>
</evidence>
<dbReference type="InterPro" id="IPR038063">
    <property type="entry name" value="Transpep_catalytic_dom"/>
</dbReference>
<dbReference type="InterPro" id="IPR005490">
    <property type="entry name" value="LD_TPept_cat_dom"/>
</dbReference>
<keyword evidence="4" id="KW-0808">Transferase</keyword>
<keyword evidence="8 9" id="KW-0961">Cell wall biogenesis/degradation</keyword>
<dbReference type="EMBL" id="SDKK01000007">
    <property type="protein sequence ID" value="TYC59611.1"/>
    <property type="molecule type" value="Genomic_DNA"/>
</dbReference>